<reference evidence="2 3" key="1">
    <citation type="submission" date="2024-02" db="EMBL/GenBank/DDBJ databases">
        <title>Deinococcus xinjiangensis NBRC 107630.</title>
        <authorList>
            <person name="Ichikawa N."/>
            <person name="Katano-Makiyama Y."/>
            <person name="Hidaka K."/>
        </authorList>
    </citation>
    <scope>NUCLEOTIDE SEQUENCE [LARGE SCALE GENOMIC DNA]</scope>
    <source>
        <strain evidence="2 3">NBRC 107630</strain>
    </source>
</reference>
<dbReference type="Proteomes" id="UP001458946">
    <property type="component" value="Unassembled WGS sequence"/>
</dbReference>
<feature type="region of interest" description="Disordered" evidence="1">
    <location>
        <begin position="1"/>
        <end position="46"/>
    </location>
</feature>
<protein>
    <submittedName>
        <fullName evidence="2">Uncharacterized protein</fullName>
    </submittedName>
</protein>
<proteinExistence type="predicted"/>
<evidence type="ECO:0000313" key="2">
    <source>
        <dbReference type="EMBL" id="GAA5502805.1"/>
    </source>
</evidence>
<keyword evidence="3" id="KW-1185">Reference proteome</keyword>
<name>A0ABP9VF02_9DEIO</name>
<organism evidence="2 3">
    <name type="scientific">Deinococcus xinjiangensis</name>
    <dbReference type="NCBI Taxonomy" id="457454"/>
    <lineage>
        <taxon>Bacteria</taxon>
        <taxon>Thermotogati</taxon>
        <taxon>Deinococcota</taxon>
        <taxon>Deinococci</taxon>
        <taxon>Deinococcales</taxon>
        <taxon>Deinococcaceae</taxon>
        <taxon>Deinococcus</taxon>
    </lineage>
</organism>
<sequence>MPQTSAPKSDDVQPPAKPPAPLPVIKVQPQRSKEQQQPKEPALQLP</sequence>
<gene>
    <name evidence="2" type="ORF">Dxin01_02552</name>
</gene>
<evidence type="ECO:0000256" key="1">
    <source>
        <dbReference type="SAM" id="MobiDB-lite"/>
    </source>
</evidence>
<dbReference type="RefSeq" id="WP_353542772.1">
    <property type="nucleotide sequence ID" value="NZ_BAABRN010000030.1"/>
</dbReference>
<comment type="caution">
    <text evidence="2">The sequence shown here is derived from an EMBL/GenBank/DDBJ whole genome shotgun (WGS) entry which is preliminary data.</text>
</comment>
<accession>A0ABP9VF02</accession>
<dbReference type="EMBL" id="BAABRN010000030">
    <property type="protein sequence ID" value="GAA5502805.1"/>
    <property type="molecule type" value="Genomic_DNA"/>
</dbReference>
<evidence type="ECO:0000313" key="3">
    <source>
        <dbReference type="Proteomes" id="UP001458946"/>
    </source>
</evidence>